<dbReference type="Proteomes" id="UP001163835">
    <property type="component" value="Unassembled WGS sequence"/>
</dbReference>
<gene>
    <name evidence="1" type="ORF">F5876DRAFT_73529</name>
</gene>
<protein>
    <submittedName>
        <fullName evidence="1">Methyltransferase-domain-containing protein</fullName>
    </submittedName>
</protein>
<keyword evidence="1" id="KW-0808">Transferase</keyword>
<keyword evidence="1" id="KW-0489">Methyltransferase</keyword>
<evidence type="ECO:0000313" key="1">
    <source>
        <dbReference type="EMBL" id="KAJ3813833.1"/>
    </source>
</evidence>
<reference evidence="1" key="1">
    <citation type="submission" date="2022-09" db="EMBL/GenBank/DDBJ databases">
        <title>A Global Phylogenomic Analysis of the Shiitake Genus Lentinula.</title>
        <authorList>
            <consortium name="DOE Joint Genome Institute"/>
            <person name="Sierra-Patev S."/>
            <person name="Min B."/>
            <person name="Naranjo-Ortiz M."/>
            <person name="Looney B."/>
            <person name="Konkel Z."/>
            <person name="Slot J.C."/>
            <person name="Sakamoto Y."/>
            <person name="Steenwyk J.L."/>
            <person name="Rokas A."/>
            <person name="Carro J."/>
            <person name="Camarero S."/>
            <person name="Ferreira P."/>
            <person name="Molpeceres G."/>
            <person name="Ruiz-Duenas F.J."/>
            <person name="Serrano A."/>
            <person name="Henrissat B."/>
            <person name="Drula E."/>
            <person name="Hughes K.W."/>
            <person name="Mata J.L."/>
            <person name="Ishikawa N.K."/>
            <person name="Vargas-Isla R."/>
            <person name="Ushijima S."/>
            <person name="Smith C.A."/>
            <person name="Ahrendt S."/>
            <person name="Andreopoulos W."/>
            <person name="He G."/>
            <person name="Labutti K."/>
            <person name="Lipzen A."/>
            <person name="Ng V."/>
            <person name="Riley R."/>
            <person name="Sandor L."/>
            <person name="Barry K."/>
            <person name="Martinez A.T."/>
            <person name="Xiao Y."/>
            <person name="Gibbons J.G."/>
            <person name="Terashima K."/>
            <person name="Grigoriev I.V."/>
            <person name="Hibbett D.S."/>
        </authorList>
    </citation>
    <scope>NUCLEOTIDE SEQUENCE</scope>
    <source>
        <strain evidence="1">TMI1499</strain>
    </source>
</reference>
<sequence>MYSASKQSFNTCVCAPSASLPPLSKLLVLSSREICEPLHNIQQLYAPRPPALPSKLVLPIRKHRQLIHDDSVPDSGYASAEDDCDSEVDDIVVAGTCDDDPLEILRADPLERAFVIKWLTAFIARSDAWASADDLEEIEADRRVEAVETASKLLSVLLGVDQEEEDCSVTRFFQFPTQGGTFVKVELNDASLSNEDHTCVGLQSWASSVVLSERICADPARFSLSSLTNTSSSPLRILELGAGTGLLSIVAGKLLMSLPASASIFATDYHPEVLLNLRANIATNFSSSAPPPISVHQLDWERPEYSASMNEPFELILGADVIYHPDHAQWIKACVERLLLRPTLSNSGAGGVFWLMMALRISGRHEGMFHTVEDIFPDASSSLTSGDEANDWQLAILEKAELGKLKGVGRADERGYLLFKIGWVLC</sequence>
<dbReference type="EMBL" id="MU794983">
    <property type="protein sequence ID" value="KAJ3813833.1"/>
    <property type="molecule type" value="Genomic_DNA"/>
</dbReference>
<comment type="caution">
    <text evidence="1">The sequence shown here is derived from an EMBL/GenBank/DDBJ whole genome shotgun (WGS) entry which is preliminary data.</text>
</comment>
<proteinExistence type="predicted"/>
<accession>A0ACC1UA09</accession>
<keyword evidence="2" id="KW-1185">Reference proteome</keyword>
<organism evidence="1 2">
    <name type="scientific">Lentinula aff. lateritia</name>
    <dbReference type="NCBI Taxonomy" id="2804960"/>
    <lineage>
        <taxon>Eukaryota</taxon>
        <taxon>Fungi</taxon>
        <taxon>Dikarya</taxon>
        <taxon>Basidiomycota</taxon>
        <taxon>Agaricomycotina</taxon>
        <taxon>Agaricomycetes</taxon>
        <taxon>Agaricomycetidae</taxon>
        <taxon>Agaricales</taxon>
        <taxon>Marasmiineae</taxon>
        <taxon>Omphalotaceae</taxon>
        <taxon>Lentinula</taxon>
    </lineage>
</organism>
<name>A0ACC1UA09_9AGAR</name>
<evidence type="ECO:0000313" key="2">
    <source>
        <dbReference type="Proteomes" id="UP001163835"/>
    </source>
</evidence>